<sequence>MALTEADKAELVDNQFVYDGSAGGAEYVRHLPCDTGIYLGEPHDVQKALDHLSKCPTPDGPADTFRGQRPWPEGSPAQEANKEEWLSRIKEHTGTTDKDYAAAVTMLVDPLLPVDPDAASRLEAAGFVIVNPDGTCAAVDAW</sequence>
<name>A0A088DIQ6_MYCAV</name>
<evidence type="ECO:0000256" key="1">
    <source>
        <dbReference type="SAM" id="MobiDB-lite"/>
    </source>
</evidence>
<proteinExistence type="predicted"/>
<organism evidence="2">
    <name type="scientific">Mycobacterium avium subsp. hominissuis</name>
    <dbReference type="NCBI Taxonomy" id="439334"/>
    <lineage>
        <taxon>Bacteria</taxon>
        <taxon>Bacillati</taxon>
        <taxon>Actinomycetota</taxon>
        <taxon>Actinomycetes</taxon>
        <taxon>Mycobacteriales</taxon>
        <taxon>Mycobacteriaceae</taxon>
        <taxon>Mycobacterium</taxon>
        <taxon>Mycobacterium avium complex (MAC)</taxon>
    </lineage>
</organism>
<feature type="region of interest" description="Disordered" evidence="1">
    <location>
        <begin position="53"/>
        <end position="82"/>
    </location>
</feature>
<accession>A0A088DIQ6</accession>
<dbReference type="RefSeq" id="WP_033725290.1">
    <property type="nucleotide sequence ID" value="NZ_FKJL01000043.1"/>
</dbReference>
<protein>
    <submittedName>
        <fullName evidence="2">Uncharacterized protein</fullName>
    </submittedName>
</protein>
<evidence type="ECO:0000313" key="2">
    <source>
        <dbReference type="EMBL" id="AIL92360.1"/>
    </source>
</evidence>
<dbReference type="AlphaFoldDB" id="A0A088DIQ6"/>
<dbReference type="EMBL" id="KM105871">
    <property type="protein sequence ID" value="AIL92360.1"/>
    <property type="molecule type" value="Genomic_DNA"/>
</dbReference>
<reference evidence="2" key="1">
    <citation type="journal article" date="2014" name="FEBS Lett.">
        <title>Identification and comparative analysis of a genomic island in Mycobacterium avium subsp. hominissuis.</title>
        <authorList>
            <person name="Lahiri A."/>
            <person name="Sanchini A."/>
            <person name="Semmler T."/>
            <person name="Schafer H."/>
            <person name="Lewin A."/>
        </authorList>
    </citation>
    <scope>NUCLEOTIDE SEQUENCE</scope>
    <source>
        <strain evidence="2">2721</strain>
    </source>
</reference>